<protein>
    <submittedName>
        <fullName evidence="1">Uncharacterized protein</fullName>
    </submittedName>
</protein>
<dbReference type="OMA" id="HRILNAY"/>
<dbReference type="Proteomes" id="UP000007879">
    <property type="component" value="Unassembled WGS sequence"/>
</dbReference>
<reference evidence="1" key="2">
    <citation type="submission" date="2017-05" db="UniProtKB">
        <authorList>
            <consortium name="EnsemblMetazoa"/>
        </authorList>
    </citation>
    <scope>IDENTIFICATION</scope>
</reference>
<evidence type="ECO:0000313" key="1">
    <source>
        <dbReference type="EnsemblMetazoa" id="Aqu2.1.37579_001"/>
    </source>
</evidence>
<dbReference type="AlphaFoldDB" id="A0A1X7VCV5"/>
<keyword evidence="2" id="KW-1185">Reference proteome</keyword>
<proteinExistence type="predicted"/>
<reference evidence="2" key="1">
    <citation type="journal article" date="2010" name="Nature">
        <title>The Amphimedon queenslandica genome and the evolution of animal complexity.</title>
        <authorList>
            <person name="Srivastava M."/>
            <person name="Simakov O."/>
            <person name="Chapman J."/>
            <person name="Fahey B."/>
            <person name="Gauthier M.E."/>
            <person name="Mitros T."/>
            <person name="Richards G.S."/>
            <person name="Conaco C."/>
            <person name="Dacre M."/>
            <person name="Hellsten U."/>
            <person name="Larroux C."/>
            <person name="Putnam N.H."/>
            <person name="Stanke M."/>
            <person name="Adamska M."/>
            <person name="Darling A."/>
            <person name="Degnan S.M."/>
            <person name="Oakley T.H."/>
            <person name="Plachetzki D.C."/>
            <person name="Zhai Y."/>
            <person name="Adamski M."/>
            <person name="Calcino A."/>
            <person name="Cummins S.F."/>
            <person name="Goodstein D.M."/>
            <person name="Harris C."/>
            <person name="Jackson D.J."/>
            <person name="Leys S.P."/>
            <person name="Shu S."/>
            <person name="Woodcroft B.J."/>
            <person name="Vervoort M."/>
            <person name="Kosik K.S."/>
            <person name="Manning G."/>
            <person name="Degnan B.M."/>
            <person name="Rokhsar D.S."/>
        </authorList>
    </citation>
    <scope>NUCLEOTIDE SEQUENCE [LARGE SCALE GENOMIC DNA]</scope>
</reference>
<sequence length="456" mass="48645">MAGVALEVGIEVAEIGVVVAEAADIAAVAAEAADTTAIVGEMIDAELTTTMETSLDATIGEDVGNVISETVDQEISGELQQVIDESTSAGTDTAAEDSTAGEAGKTKSSMLQIIKKWAHRILNAYMLMDMVGKKIMEIVNAAQGKGGAGQPKLTAQEIKDMTDLEKAVEDMGLIYQSLHESIKIISDSTDFLGNETVTMNGVTATVKELVDSILTDITKEFKVCHTVLLHTPFTSSNVTALGNAVYKAVLKMGALFELQAKSKVLTVYKVPSKDNKATLDKILQLQYFTSRNMRIKKIEDILKNPTTQNHAKSAAISAGSAVIHSDVFAATKSETIRQYQSQARDKAKSAAKDAGKSAAMKYIPQYVAESMVPFVGSMLAGRVKDHMKSSAKDAATRAAKKELKSFFGSQAVKAGIAKIARDETRKYSAQKSKEIKAAADSAVKKSLQTALIQAHV</sequence>
<evidence type="ECO:0000313" key="2">
    <source>
        <dbReference type="Proteomes" id="UP000007879"/>
    </source>
</evidence>
<dbReference type="EnsemblMetazoa" id="XM_019994123.1">
    <property type="protein sequence ID" value="XP_019849682.1"/>
    <property type="gene ID" value="LOC109580681"/>
</dbReference>
<name>A0A1X7VCV5_AMPQE</name>
<dbReference type="KEGG" id="aqu:109580681"/>
<accession>A0A1X7VCV5</accession>
<dbReference type="EnsemblMetazoa" id="Aqu2.1.37579_001">
    <property type="protein sequence ID" value="Aqu2.1.37579_001"/>
    <property type="gene ID" value="Aqu2.1.37579"/>
</dbReference>
<dbReference type="InParanoid" id="A0A1X7VCV5"/>
<gene>
    <name evidence="1" type="primary">109580681</name>
</gene>
<organism evidence="1">
    <name type="scientific">Amphimedon queenslandica</name>
    <name type="common">Sponge</name>
    <dbReference type="NCBI Taxonomy" id="400682"/>
    <lineage>
        <taxon>Eukaryota</taxon>
        <taxon>Metazoa</taxon>
        <taxon>Porifera</taxon>
        <taxon>Demospongiae</taxon>
        <taxon>Heteroscleromorpha</taxon>
        <taxon>Haplosclerida</taxon>
        <taxon>Niphatidae</taxon>
        <taxon>Amphimedon</taxon>
    </lineage>
</organism>